<name>A0A7Y2ECM7_UNCEI</name>
<evidence type="ECO:0000256" key="2">
    <source>
        <dbReference type="ARBA" id="ARBA00022448"/>
    </source>
</evidence>
<dbReference type="Gene3D" id="1.10.3720.10">
    <property type="entry name" value="MetI-like"/>
    <property type="match status" value="1"/>
</dbReference>
<evidence type="ECO:0000313" key="9">
    <source>
        <dbReference type="EMBL" id="NNF08575.1"/>
    </source>
</evidence>
<reference evidence="9 10" key="1">
    <citation type="submission" date="2020-03" db="EMBL/GenBank/DDBJ databases">
        <title>Metabolic flexibility allows generalist bacteria to become dominant in a frequently disturbed ecosystem.</title>
        <authorList>
            <person name="Chen Y.-J."/>
            <person name="Leung P.M."/>
            <person name="Bay S.K."/>
            <person name="Hugenholtz P."/>
            <person name="Kessler A.J."/>
            <person name="Shelley G."/>
            <person name="Waite D.W."/>
            <person name="Cook P.L."/>
            <person name="Greening C."/>
        </authorList>
    </citation>
    <scope>NUCLEOTIDE SEQUENCE [LARGE SCALE GENOMIC DNA]</scope>
    <source>
        <strain evidence="9">SS_bin_28</strain>
    </source>
</reference>
<proteinExistence type="inferred from homology"/>
<sequence length="305" mass="32652">MTSFLIRRLLSTIPLLFVILLGSFVLMQKAPGGPFDSERSLPPEIEANLQAKYHLDEPVIQQFGRYLGNVVQGDLGPSLKYQARSVNEIIAQALPVSLTLGAIALFMAMALGIPAGILGALNHNGPKDFLLMGVALLGICIPNFVLGPLLIILVSFGFGWLPAGGWGTLGQVLLPAITLGAIRAAYVARLARAGMLEVVKQDYIRTARAKGLRERVVIGKHALRLAILPVLSYLGPATASILVGSVVVEKIFNIPGLGTFFVNSALNRDYTMAMGTVLLYSGLLITLNLIVDVLYAVIDPRVELS</sequence>
<evidence type="ECO:0000256" key="6">
    <source>
        <dbReference type="ARBA" id="ARBA00023136"/>
    </source>
</evidence>
<evidence type="ECO:0000256" key="1">
    <source>
        <dbReference type="ARBA" id="ARBA00004651"/>
    </source>
</evidence>
<evidence type="ECO:0000256" key="5">
    <source>
        <dbReference type="ARBA" id="ARBA00022989"/>
    </source>
</evidence>
<evidence type="ECO:0000259" key="8">
    <source>
        <dbReference type="PROSITE" id="PS50928"/>
    </source>
</evidence>
<keyword evidence="5 7" id="KW-1133">Transmembrane helix</keyword>
<evidence type="ECO:0000313" key="10">
    <source>
        <dbReference type="Proteomes" id="UP000547674"/>
    </source>
</evidence>
<dbReference type="SUPFAM" id="SSF161098">
    <property type="entry name" value="MetI-like"/>
    <property type="match status" value="1"/>
</dbReference>
<feature type="domain" description="ABC transmembrane type-1" evidence="8">
    <location>
        <begin position="94"/>
        <end position="295"/>
    </location>
</feature>
<comment type="subcellular location">
    <subcellularLocation>
        <location evidence="1 7">Cell membrane</location>
        <topology evidence="1 7">Multi-pass membrane protein</topology>
    </subcellularLocation>
</comment>
<evidence type="ECO:0000256" key="3">
    <source>
        <dbReference type="ARBA" id="ARBA00022475"/>
    </source>
</evidence>
<feature type="transmembrane region" description="Helical" evidence="7">
    <location>
        <begin position="277"/>
        <end position="298"/>
    </location>
</feature>
<feature type="transmembrane region" description="Helical" evidence="7">
    <location>
        <begin position="129"/>
        <end position="160"/>
    </location>
</feature>
<keyword evidence="2 7" id="KW-0813">Transport</keyword>
<dbReference type="Proteomes" id="UP000547674">
    <property type="component" value="Unassembled WGS sequence"/>
</dbReference>
<evidence type="ECO:0000256" key="4">
    <source>
        <dbReference type="ARBA" id="ARBA00022692"/>
    </source>
</evidence>
<accession>A0A7Y2ECM7</accession>
<dbReference type="EMBL" id="JABDJR010000704">
    <property type="protein sequence ID" value="NNF08575.1"/>
    <property type="molecule type" value="Genomic_DNA"/>
</dbReference>
<dbReference type="AlphaFoldDB" id="A0A7Y2ECM7"/>
<comment type="caution">
    <text evidence="9">The sequence shown here is derived from an EMBL/GenBank/DDBJ whole genome shotgun (WGS) entry which is preliminary data.</text>
</comment>
<gene>
    <name evidence="9" type="ORF">HKN21_17570</name>
</gene>
<dbReference type="Pfam" id="PF19300">
    <property type="entry name" value="BPD_transp_1_N"/>
    <property type="match status" value="1"/>
</dbReference>
<evidence type="ECO:0000256" key="7">
    <source>
        <dbReference type="RuleBase" id="RU363032"/>
    </source>
</evidence>
<dbReference type="CDD" id="cd06261">
    <property type="entry name" value="TM_PBP2"/>
    <property type="match status" value="1"/>
</dbReference>
<dbReference type="GO" id="GO:0055085">
    <property type="term" value="P:transmembrane transport"/>
    <property type="evidence" value="ECO:0007669"/>
    <property type="project" value="InterPro"/>
</dbReference>
<organism evidence="9 10">
    <name type="scientific">Eiseniibacteriota bacterium</name>
    <dbReference type="NCBI Taxonomy" id="2212470"/>
    <lineage>
        <taxon>Bacteria</taxon>
        <taxon>Candidatus Eiseniibacteriota</taxon>
    </lineage>
</organism>
<feature type="transmembrane region" description="Helical" evidence="7">
    <location>
        <begin position="166"/>
        <end position="186"/>
    </location>
</feature>
<dbReference type="GO" id="GO:0005886">
    <property type="term" value="C:plasma membrane"/>
    <property type="evidence" value="ECO:0007669"/>
    <property type="project" value="UniProtKB-SubCell"/>
</dbReference>
<dbReference type="PROSITE" id="PS50928">
    <property type="entry name" value="ABC_TM1"/>
    <property type="match status" value="1"/>
</dbReference>
<dbReference type="InterPro" id="IPR035906">
    <property type="entry name" value="MetI-like_sf"/>
</dbReference>
<dbReference type="InterPro" id="IPR045621">
    <property type="entry name" value="BPD_transp_1_N"/>
</dbReference>
<comment type="similarity">
    <text evidence="7">Belongs to the binding-protein-dependent transport system permease family.</text>
</comment>
<keyword evidence="6 7" id="KW-0472">Membrane</keyword>
<feature type="transmembrane region" description="Helical" evidence="7">
    <location>
        <begin position="89"/>
        <end position="117"/>
    </location>
</feature>
<dbReference type="PANTHER" id="PTHR43163:SF6">
    <property type="entry name" value="DIPEPTIDE TRANSPORT SYSTEM PERMEASE PROTEIN DPPB-RELATED"/>
    <property type="match status" value="1"/>
</dbReference>
<dbReference type="Pfam" id="PF00528">
    <property type="entry name" value="BPD_transp_1"/>
    <property type="match status" value="1"/>
</dbReference>
<keyword evidence="3" id="KW-1003">Cell membrane</keyword>
<keyword evidence="4 7" id="KW-0812">Transmembrane</keyword>
<feature type="transmembrane region" description="Helical" evidence="7">
    <location>
        <begin position="222"/>
        <end position="248"/>
    </location>
</feature>
<dbReference type="PANTHER" id="PTHR43163">
    <property type="entry name" value="DIPEPTIDE TRANSPORT SYSTEM PERMEASE PROTEIN DPPB-RELATED"/>
    <property type="match status" value="1"/>
</dbReference>
<protein>
    <submittedName>
        <fullName evidence="9">ABC transporter permease subunit</fullName>
    </submittedName>
</protein>
<dbReference type="InterPro" id="IPR000515">
    <property type="entry name" value="MetI-like"/>
</dbReference>